<dbReference type="PROSITE" id="PS00211">
    <property type="entry name" value="ABC_TRANSPORTER_1"/>
    <property type="match status" value="1"/>
</dbReference>
<accession>A0ABY7RQD4</accession>
<evidence type="ECO:0000256" key="4">
    <source>
        <dbReference type="ARBA" id="ARBA00022840"/>
    </source>
</evidence>
<dbReference type="InterPro" id="IPR052156">
    <property type="entry name" value="BCAA_Transport_ATP-bd_LivF"/>
</dbReference>
<dbReference type="InterPro" id="IPR017871">
    <property type="entry name" value="ABC_transporter-like_CS"/>
</dbReference>
<proteinExistence type="inferred from homology"/>
<keyword evidence="8" id="KW-1185">Reference proteome</keyword>
<protein>
    <submittedName>
        <fullName evidence="7">ATP-binding cassette domain-containing protein</fullName>
    </submittedName>
</protein>
<evidence type="ECO:0000256" key="3">
    <source>
        <dbReference type="ARBA" id="ARBA00022741"/>
    </source>
</evidence>
<dbReference type="PANTHER" id="PTHR43820:SF4">
    <property type="entry name" value="HIGH-AFFINITY BRANCHED-CHAIN AMINO ACID TRANSPORT ATP-BINDING PROTEIN LIVF"/>
    <property type="match status" value="1"/>
</dbReference>
<dbReference type="Proteomes" id="UP001317488">
    <property type="component" value="Chromosome"/>
</dbReference>
<name>A0ABY7RQD4_9DEIN</name>
<keyword evidence="4 7" id="KW-0067">ATP-binding</keyword>
<dbReference type="InterPro" id="IPR003439">
    <property type="entry name" value="ABC_transporter-like_ATP-bd"/>
</dbReference>
<comment type="similarity">
    <text evidence="1">Belongs to the ABC transporter superfamily.</text>
</comment>
<dbReference type="CDD" id="cd03224">
    <property type="entry name" value="ABC_TM1139_LivF_branched"/>
    <property type="match status" value="1"/>
</dbReference>
<evidence type="ECO:0000313" key="8">
    <source>
        <dbReference type="Proteomes" id="UP001317488"/>
    </source>
</evidence>
<evidence type="ECO:0000256" key="1">
    <source>
        <dbReference type="ARBA" id="ARBA00005417"/>
    </source>
</evidence>
<dbReference type="SMART" id="SM00382">
    <property type="entry name" value="AAA"/>
    <property type="match status" value="1"/>
</dbReference>
<dbReference type="InterPro" id="IPR027417">
    <property type="entry name" value="P-loop_NTPase"/>
</dbReference>
<evidence type="ECO:0000256" key="2">
    <source>
        <dbReference type="ARBA" id="ARBA00022448"/>
    </source>
</evidence>
<feature type="domain" description="ABC transporter" evidence="6">
    <location>
        <begin position="3"/>
        <end position="241"/>
    </location>
</feature>
<evidence type="ECO:0000256" key="5">
    <source>
        <dbReference type="ARBA" id="ARBA00022970"/>
    </source>
</evidence>
<gene>
    <name evidence="7" type="ORF">GO600_06980</name>
</gene>
<dbReference type="GO" id="GO:0005524">
    <property type="term" value="F:ATP binding"/>
    <property type="evidence" value="ECO:0007669"/>
    <property type="project" value="UniProtKB-KW"/>
</dbReference>
<dbReference type="PANTHER" id="PTHR43820">
    <property type="entry name" value="HIGH-AFFINITY BRANCHED-CHAIN AMINO ACID TRANSPORT ATP-BINDING PROTEIN LIVF"/>
    <property type="match status" value="1"/>
</dbReference>
<keyword evidence="3" id="KW-0547">Nucleotide-binding</keyword>
<keyword evidence="2" id="KW-0813">Transport</keyword>
<reference evidence="7 8" key="1">
    <citation type="submission" date="2019-12" db="EMBL/GenBank/DDBJ databases">
        <authorList>
            <person name="An T."/>
        </authorList>
    </citation>
    <scope>NUCLEOTIDE SEQUENCE [LARGE SCALE GENOMIC DNA]</scope>
    <source>
        <strain evidence="7 8">JCM 19900</strain>
    </source>
</reference>
<dbReference type="InterPro" id="IPR003593">
    <property type="entry name" value="AAA+_ATPase"/>
</dbReference>
<evidence type="ECO:0000259" key="6">
    <source>
        <dbReference type="PROSITE" id="PS50893"/>
    </source>
</evidence>
<dbReference type="Gene3D" id="3.40.50.300">
    <property type="entry name" value="P-loop containing nucleotide triphosphate hydrolases"/>
    <property type="match status" value="1"/>
</dbReference>
<keyword evidence="5" id="KW-0029">Amino-acid transport</keyword>
<dbReference type="RefSeq" id="WP_028493269.1">
    <property type="nucleotide sequence ID" value="NZ_CP046617.1"/>
</dbReference>
<organism evidence="7 8">
    <name type="scientific">Thermus antranikianii</name>
    <dbReference type="NCBI Taxonomy" id="88190"/>
    <lineage>
        <taxon>Bacteria</taxon>
        <taxon>Thermotogati</taxon>
        <taxon>Deinococcota</taxon>
        <taxon>Deinococci</taxon>
        <taxon>Thermales</taxon>
        <taxon>Thermaceae</taxon>
        <taxon>Thermus</taxon>
    </lineage>
</organism>
<dbReference type="Pfam" id="PF00005">
    <property type="entry name" value="ABC_tran"/>
    <property type="match status" value="1"/>
</dbReference>
<sequence length="259" mass="29038">MVLSVENLKVVYRGVILALDGVSLEVREGEAVALLGPNGAGKSSLVRAVAGLLPKFEGRVLDGHVRLFDQEATHLDPARITGLGLTAVLEGRPLFRYLTPVENLVAAGHRLSPRELKEGMEEVFARFPRLYERRHEQAGYLSGGEQQMLLLGMALLTRPKVLVVDEPSLGLAPKLVEEVMRTLDTLRREKNLSLLLVEQNARAALSIVDRVYVLERGRVVFEGDAKAAQEDQDVMEFYLGKEEVGFRQAKRYRRRKRWV</sequence>
<dbReference type="EMBL" id="CP046617">
    <property type="protein sequence ID" value="WCM39857.1"/>
    <property type="molecule type" value="Genomic_DNA"/>
</dbReference>
<evidence type="ECO:0000313" key="7">
    <source>
        <dbReference type="EMBL" id="WCM39857.1"/>
    </source>
</evidence>
<dbReference type="SUPFAM" id="SSF52540">
    <property type="entry name" value="P-loop containing nucleoside triphosphate hydrolases"/>
    <property type="match status" value="1"/>
</dbReference>
<dbReference type="PROSITE" id="PS50893">
    <property type="entry name" value="ABC_TRANSPORTER_2"/>
    <property type="match status" value="1"/>
</dbReference>